<dbReference type="Proteomes" id="UP000315677">
    <property type="component" value="Unassembled WGS sequence"/>
</dbReference>
<dbReference type="EMBL" id="VFPA01000003">
    <property type="protein sequence ID" value="TQM10128.1"/>
    <property type="molecule type" value="Genomic_DNA"/>
</dbReference>
<evidence type="ECO:0000313" key="9">
    <source>
        <dbReference type="EMBL" id="TQM10128.1"/>
    </source>
</evidence>
<evidence type="ECO:0000256" key="7">
    <source>
        <dbReference type="SAM" id="Phobius"/>
    </source>
</evidence>
<dbReference type="Pfam" id="PF05977">
    <property type="entry name" value="MFS_3"/>
    <property type="match status" value="1"/>
</dbReference>
<dbReference type="GO" id="GO:0005886">
    <property type="term" value="C:plasma membrane"/>
    <property type="evidence" value="ECO:0007669"/>
    <property type="project" value="UniProtKB-SubCell"/>
</dbReference>
<gene>
    <name evidence="9" type="ORF">FB558_5910</name>
</gene>
<comment type="caution">
    <text evidence="9">The sequence shown here is derived from an EMBL/GenBank/DDBJ whole genome shotgun (WGS) entry which is preliminary data.</text>
</comment>
<proteinExistence type="predicted"/>
<keyword evidence="2" id="KW-0813">Transport</keyword>
<dbReference type="InterPro" id="IPR010290">
    <property type="entry name" value="TM_effector"/>
</dbReference>
<dbReference type="AlphaFoldDB" id="A0A543DLD4"/>
<feature type="transmembrane region" description="Helical" evidence="7">
    <location>
        <begin position="258"/>
        <end position="281"/>
    </location>
</feature>
<evidence type="ECO:0000259" key="8">
    <source>
        <dbReference type="PROSITE" id="PS50850"/>
    </source>
</evidence>
<keyword evidence="5 7" id="KW-1133">Transmembrane helix</keyword>
<evidence type="ECO:0000256" key="5">
    <source>
        <dbReference type="ARBA" id="ARBA00022989"/>
    </source>
</evidence>
<feature type="transmembrane region" description="Helical" evidence="7">
    <location>
        <begin position="288"/>
        <end position="311"/>
    </location>
</feature>
<keyword evidence="6 7" id="KW-0472">Membrane</keyword>
<evidence type="ECO:0000256" key="4">
    <source>
        <dbReference type="ARBA" id="ARBA00022692"/>
    </source>
</evidence>
<dbReference type="InterPro" id="IPR020846">
    <property type="entry name" value="MFS_dom"/>
</dbReference>
<accession>A0A543DLD4</accession>
<dbReference type="InterPro" id="IPR036259">
    <property type="entry name" value="MFS_trans_sf"/>
</dbReference>
<feature type="transmembrane region" description="Helical" evidence="7">
    <location>
        <begin position="355"/>
        <end position="378"/>
    </location>
</feature>
<evidence type="ECO:0000256" key="1">
    <source>
        <dbReference type="ARBA" id="ARBA00004651"/>
    </source>
</evidence>
<dbReference type="GO" id="GO:0022857">
    <property type="term" value="F:transmembrane transporter activity"/>
    <property type="evidence" value="ECO:0007669"/>
    <property type="project" value="InterPro"/>
</dbReference>
<evidence type="ECO:0000256" key="3">
    <source>
        <dbReference type="ARBA" id="ARBA00022475"/>
    </source>
</evidence>
<feature type="transmembrane region" description="Helical" evidence="7">
    <location>
        <begin position="61"/>
        <end position="79"/>
    </location>
</feature>
<comment type="subcellular location">
    <subcellularLocation>
        <location evidence="1">Cell membrane</location>
        <topology evidence="1">Multi-pass membrane protein</topology>
    </subcellularLocation>
</comment>
<organism evidence="9 10">
    <name type="scientific">Pseudonocardia kunmingensis</name>
    <dbReference type="NCBI Taxonomy" id="630975"/>
    <lineage>
        <taxon>Bacteria</taxon>
        <taxon>Bacillati</taxon>
        <taxon>Actinomycetota</taxon>
        <taxon>Actinomycetes</taxon>
        <taxon>Pseudonocardiales</taxon>
        <taxon>Pseudonocardiaceae</taxon>
        <taxon>Pseudonocardia</taxon>
    </lineage>
</organism>
<dbReference type="SUPFAM" id="SSF103473">
    <property type="entry name" value="MFS general substrate transporter"/>
    <property type="match status" value="1"/>
</dbReference>
<feature type="transmembrane region" description="Helical" evidence="7">
    <location>
        <begin position="384"/>
        <end position="404"/>
    </location>
</feature>
<feature type="domain" description="Major facilitator superfamily (MFS) profile" evidence="8">
    <location>
        <begin position="226"/>
        <end position="432"/>
    </location>
</feature>
<feature type="transmembrane region" description="Helical" evidence="7">
    <location>
        <begin position="317"/>
        <end position="343"/>
    </location>
</feature>
<keyword evidence="10" id="KW-1185">Reference proteome</keyword>
<keyword evidence="3" id="KW-1003">Cell membrane</keyword>
<evidence type="ECO:0000256" key="2">
    <source>
        <dbReference type="ARBA" id="ARBA00022448"/>
    </source>
</evidence>
<evidence type="ECO:0000256" key="6">
    <source>
        <dbReference type="ARBA" id="ARBA00023136"/>
    </source>
</evidence>
<feature type="transmembrane region" description="Helical" evidence="7">
    <location>
        <begin position="166"/>
        <end position="189"/>
    </location>
</feature>
<feature type="transmembrane region" description="Helical" evidence="7">
    <location>
        <begin position="91"/>
        <end position="124"/>
    </location>
</feature>
<reference evidence="9 10" key="1">
    <citation type="submission" date="2019-06" db="EMBL/GenBank/DDBJ databases">
        <title>Sequencing the genomes of 1000 actinobacteria strains.</title>
        <authorList>
            <person name="Klenk H.-P."/>
        </authorList>
    </citation>
    <scope>NUCLEOTIDE SEQUENCE [LARGE SCALE GENOMIC DNA]</scope>
    <source>
        <strain evidence="9 10">DSM 45301</strain>
    </source>
</reference>
<dbReference type="PANTHER" id="PTHR23513">
    <property type="entry name" value="INTEGRAL MEMBRANE EFFLUX PROTEIN-RELATED"/>
    <property type="match status" value="1"/>
</dbReference>
<protein>
    <submittedName>
        <fullName evidence="9">Putative MFS family arabinose efflux permease</fullName>
    </submittedName>
</protein>
<sequence>MPSAPPPVRLWHDRDFRKLWAGQTASQVGEHAGRVVLPLVAVVALDAGADQVGVLRAVEQAPILLFSLLAGVWVDRWRTRTVMVLADVGRAALLAAITLSAVLGLLGMPLLLVAAFAIGVFTVFFDVAYHASLVRLVRRDQLMQANSALESSRSAAQIGGPALGGALVSLLSASTAALASAALFAVSALSLRGIRRREPVPGHGEHPTRIRREIVDGLRFVAGSPSLRAVGLASAAYQFCFAALMTVYLLFLVRTLELPGAVVGLVLAAMGPGAVLGSLLSAGLPRRFGYGVVLVSSAALADVALMCVPAVRGSGLAPVLLLMGINVVFGACSQVVNIITAVVRQAVTPVRMQGRVVATINFVGMGLMPFGSLCGGYLGEHWGLRPSLLVAAVGLALSPLVLALSPLARLGRSLPVAPEPGQGVPGPGGRNR</sequence>
<evidence type="ECO:0000313" key="10">
    <source>
        <dbReference type="Proteomes" id="UP000315677"/>
    </source>
</evidence>
<name>A0A543DLD4_9PSEU</name>
<dbReference type="CDD" id="cd06173">
    <property type="entry name" value="MFS_MefA_like"/>
    <property type="match status" value="1"/>
</dbReference>
<dbReference type="Gene3D" id="1.20.1250.20">
    <property type="entry name" value="MFS general substrate transporter like domains"/>
    <property type="match status" value="1"/>
</dbReference>
<dbReference type="PROSITE" id="PS50850">
    <property type="entry name" value="MFS"/>
    <property type="match status" value="1"/>
</dbReference>
<keyword evidence="4 7" id="KW-0812">Transmembrane</keyword>
<feature type="transmembrane region" description="Helical" evidence="7">
    <location>
        <begin position="229"/>
        <end position="252"/>
    </location>
</feature>
<dbReference type="PANTHER" id="PTHR23513:SF6">
    <property type="entry name" value="MAJOR FACILITATOR SUPERFAMILY ASSOCIATED DOMAIN-CONTAINING PROTEIN"/>
    <property type="match status" value="1"/>
</dbReference>